<comment type="subunit">
    <text evidence="10">Monomer.</text>
</comment>
<dbReference type="InterPro" id="IPR027417">
    <property type="entry name" value="P-loop_NTPase"/>
</dbReference>
<dbReference type="GO" id="GO:0006400">
    <property type="term" value="P:tRNA modification"/>
    <property type="evidence" value="ECO:0007669"/>
    <property type="project" value="TreeGrafter"/>
</dbReference>
<feature type="site" description="Interaction with substrate tRNA" evidence="10">
    <location>
        <position position="100"/>
    </location>
</feature>
<protein>
    <recommendedName>
        <fullName evidence="10">tRNA dimethylallyltransferase</fullName>
        <ecNumber evidence="10">2.5.1.75</ecNumber>
    </recommendedName>
    <alternativeName>
        <fullName evidence="10">Dimethylallyl diphosphate:tRNA dimethylallyltransferase</fullName>
        <shortName evidence="10">DMAPP:tRNA dimethylallyltransferase</shortName>
        <shortName evidence="10">DMATase</shortName>
    </alternativeName>
    <alternativeName>
        <fullName evidence="10">Isopentenyl-diphosphate:tRNA isopentenyltransferase</fullName>
        <shortName evidence="10">IPP transferase</shortName>
        <shortName evidence="10">IPPT</shortName>
        <shortName evidence="10">IPTase</shortName>
    </alternativeName>
</protein>
<dbReference type="Gene3D" id="1.10.20.140">
    <property type="match status" value="1"/>
</dbReference>
<dbReference type="AlphaFoldDB" id="A0A0R2JPI4"/>
<dbReference type="NCBIfam" id="TIGR00174">
    <property type="entry name" value="miaA"/>
    <property type="match status" value="1"/>
</dbReference>
<evidence type="ECO:0000256" key="7">
    <source>
        <dbReference type="ARBA" id="ARBA00022840"/>
    </source>
</evidence>
<keyword evidence="5 10" id="KW-0819">tRNA processing</keyword>
<dbReference type="GO" id="GO:0005524">
    <property type="term" value="F:ATP binding"/>
    <property type="evidence" value="ECO:0007669"/>
    <property type="project" value="UniProtKB-UniRule"/>
</dbReference>
<dbReference type="RefSeq" id="WP_054646228.1">
    <property type="nucleotide sequence ID" value="NZ_FUXS01000001.1"/>
</dbReference>
<evidence type="ECO:0000256" key="5">
    <source>
        <dbReference type="ARBA" id="ARBA00022694"/>
    </source>
</evidence>
<dbReference type="PATRIC" id="fig|1122148.6.peg.489"/>
<keyword evidence="15" id="KW-1185">Reference proteome</keyword>
<comment type="similarity">
    <text evidence="3 10 13">Belongs to the IPP transferase family.</text>
</comment>
<reference evidence="14 15" key="1">
    <citation type="journal article" date="2015" name="Genome Announc.">
        <title>Expanding the biotechnology potential of lactobacilli through comparative genomics of 213 strains and associated genera.</title>
        <authorList>
            <person name="Sun Z."/>
            <person name="Harris H.M."/>
            <person name="McCann A."/>
            <person name="Guo C."/>
            <person name="Argimon S."/>
            <person name="Zhang W."/>
            <person name="Yang X."/>
            <person name="Jeffery I.B."/>
            <person name="Cooney J.C."/>
            <person name="Kagawa T.F."/>
            <person name="Liu W."/>
            <person name="Song Y."/>
            <person name="Salvetti E."/>
            <person name="Wrobel A."/>
            <person name="Rasinkangas P."/>
            <person name="Parkhill J."/>
            <person name="Rea M.C."/>
            <person name="O'Sullivan O."/>
            <person name="Ritari J."/>
            <person name="Douillard F.P."/>
            <person name="Paul Ross R."/>
            <person name="Yang R."/>
            <person name="Briner A.E."/>
            <person name="Felis G.E."/>
            <person name="de Vos W.M."/>
            <person name="Barrangou R."/>
            <person name="Klaenhammer T.R."/>
            <person name="Caufield P.W."/>
            <person name="Cui Y."/>
            <person name="Zhang H."/>
            <person name="O'Toole P.W."/>
        </authorList>
    </citation>
    <scope>NUCLEOTIDE SEQUENCE [LARGE SCALE GENOMIC DNA]</scope>
    <source>
        <strain evidence="14 15">DSM 20690</strain>
    </source>
</reference>
<dbReference type="HAMAP" id="MF_00185">
    <property type="entry name" value="IPP_trans"/>
    <property type="match status" value="1"/>
</dbReference>
<dbReference type="SUPFAM" id="SSF52540">
    <property type="entry name" value="P-loop containing nucleoside triphosphate hydrolases"/>
    <property type="match status" value="2"/>
</dbReference>
<evidence type="ECO:0000313" key="15">
    <source>
        <dbReference type="Proteomes" id="UP000051565"/>
    </source>
</evidence>
<comment type="caution">
    <text evidence="14">The sequence shown here is derived from an EMBL/GenBank/DDBJ whole genome shotgun (WGS) entry which is preliminary data.</text>
</comment>
<dbReference type="GeneID" id="61250351"/>
<feature type="region of interest" description="Interaction with substrate tRNA" evidence="10">
    <location>
        <begin position="34"/>
        <end position="37"/>
    </location>
</feature>
<evidence type="ECO:0000256" key="12">
    <source>
        <dbReference type="RuleBase" id="RU003784"/>
    </source>
</evidence>
<evidence type="ECO:0000313" key="14">
    <source>
        <dbReference type="EMBL" id="KRN79065.1"/>
    </source>
</evidence>
<evidence type="ECO:0000256" key="1">
    <source>
        <dbReference type="ARBA" id="ARBA00001946"/>
    </source>
</evidence>
<evidence type="ECO:0000256" key="11">
    <source>
        <dbReference type="RuleBase" id="RU003783"/>
    </source>
</evidence>
<comment type="cofactor">
    <cofactor evidence="1 10">
        <name>Mg(2+)</name>
        <dbReference type="ChEBI" id="CHEBI:18420"/>
    </cofactor>
</comment>
<dbReference type="InterPro" id="IPR018022">
    <property type="entry name" value="IPT"/>
</dbReference>
<dbReference type="STRING" id="53444.AYR59_05800"/>
<dbReference type="PANTHER" id="PTHR11088:SF60">
    <property type="entry name" value="TRNA DIMETHYLALLYLTRANSFERASE"/>
    <property type="match status" value="1"/>
</dbReference>
<keyword evidence="7 10" id="KW-0067">ATP-binding</keyword>
<evidence type="ECO:0000256" key="13">
    <source>
        <dbReference type="RuleBase" id="RU003785"/>
    </source>
</evidence>
<organism evidence="14 15">
    <name type="scientific">Fructilactobacillus lindneri DSM 20690 = JCM 11027</name>
    <dbReference type="NCBI Taxonomy" id="1122148"/>
    <lineage>
        <taxon>Bacteria</taxon>
        <taxon>Bacillati</taxon>
        <taxon>Bacillota</taxon>
        <taxon>Bacilli</taxon>
        <taxon>Lactobacillales</taxon>
        <taxon>Lactobacillaceae</taxon>
        <taxon>Fructilactobacillus</taxon>
    </lineage>
</organism>
<feature type="binding site" evidence="10">
    <location>
        <begin position="9"/>
        <end position="16"/>
    </location>
    <ligand>
        <name>ATP</name>
        <dbReference type="ChEBI" id="CHEBI:30616"/>
    </ligand>
</feature>
<comment type="caution">
    <text evidence="10">Lacks conserved residue(s) required for the propagation of feature annotation.</text>
</comment>
<dbReference type="Pfam" id="PF01715">
    <property type="entry name" value="IPPT"/>
    <property type="match status" value="1"/>
</dbReference>
<evidence type="ECO:0000256" key="6">
    <source>
        <dbReference type="ARBA" id="ARBA00022741"/>
    </source>
</evidence>
<comment type="catalytic activity">
    <reaction evidence="9 10 11">
        <text>adenosine(37) in tRNA + dimethylallyl diphosphate = N(6)-dimethylallyladenosine(37) in tRNA + diphosphate</text>
        <dbReference type="Rhea" id="RHEA:26482"/>
        <dbReference type="Rhea" id="RHEA-COMP:10162"/>
        <dbReference type="Rhea" id="RHEA-COMP:10375"/>
        <dbReference type="ChEBI" id="CHEBI:33019"/>
        <dbReference type="ChEBI" id="CHEBI:57623"/>
        <dbReference type="ChEBI" id="CHEBI:74411"/>
        <dbReference type="ChEBI" id="CHEBI:74415"/>
        <dbReference type="EC" id="2.5.1.75"/>
    </reaction>
</comment>
<keyword evidence="6 10" id="KW-0547">Nucleotide-binding</keyword>
<sequence length="312" mass="35547">MKKILVVVGPTAVGKSDLAIKLAQKFNGEIISGDSMQVYRNLDIGTAKVLSSEREGIKHYLIDVRDVNQQYGVSEFVKDAKTLINSITATGGLPIIVGGTGYYVQALINGLTLGGENSSNKKIKTDLEKKLAKVGKINLWNELKLVDTKSAEKIPPENSRRVIRALEVYKTTGKKFSEQKNGSLQYDALLIGLNCDRKLLYNRINLRVDQMVKNGLLEENHWLYTHGGIENPASKAIGYREFVKYFSGERDLNQTIEQIKLDSRHYAKRQLTWFRNKMNVNWFNLVEHPEEINNINKLVQDWRKNEFTRNEC</sequence>
<name>A0A0R2JPI4_9LACO</name>
<keyword evidence="4 10" id="KW-0808">Transferase</keyword>
<dbReference type="EC" id="2.5.1.75" evidence="10"/>
<keyword evidence="8 10" id="KW-0460">Magnesium</keyword>
<dbReference type="Gene3D" id="3.40.50.300">
    <property type="entry name" value="P-loop containing nucleotide triphosphate hydrolases"/>
    <property type="match status" value="1"/>
</dbReference>
<evidence type="ECO:0000256" key="4">
    <source>
        <dbReference type="ARBA" id="ARBA00022679"/>
    </source>
</evidence>
<dbReference type="Proteomes" id="UP000051565">
    <property type="component" value="Unassembled WGS sequence"/>
</dbReference>
<dbReference type="GO" id="GO:0052381">
    <property type="term" value="F:tRNA dimethylallyltransferase activity"/>
    <property type="evidence" value="ECO:0007669"/>
    <property type="project" value="UniProtKB-UniRule"/>
</dbReference>
<dbReference type="OrthoDB" id="9776390at2"/>
<comment type="function">
    <text evidence="2 10 12">Catalyzes the transfer of a dimethylallyl group onto the adenine at position 37 in tRNAs that read codons beginning with uridine, leading to the formation of N6-(dimethylallyl)adenosine (i(6)A).</text>
</comment>
<evidence type="ECO:0000256" key="3">
    <source>
        <dbReference type="ARBA" id="ARBA00005842"/>
    </source>
</evidence>
<accession>A0A0R2JPI4</accession>
<dbReference type="InterPro" id="IPR039657">
    <property type="entry name" value="Dimethylallyltransferase"/>
</dbReference>
<proteinExistence type="inferred from homology"/>
<dbReference type="EMBL" id="JQBT01000032">
    <property type="protein sequence ID" value="KRN79065.1"/>
    <property type="molecule type" value="Genomic_DNA"/>
</dbReference>
<gene>
    <name evidence="10" type="primary">miaA</name>
    <name evidence="14" type="ORF">IV52_GL000470</name>
</gene>
<feature type="binding site" evidence="10">
    <location>
        <begin position="11"/>
        <end position="16"/>
    </location>
    <ligand>
        <name>substrate</name>
    </ligand>
</feature>
<evidence type="ECO:0000256" key="9">
    <source>
        <dbReference type="ARBA" id="ARBA00049563"/>
    </source>
</evidence>
<evidence type="ECO:0000256" key="10">
    <source>
        <dbReference type="HAMAP-Rule" id="MF_00185"/>
    </source>
</evidence>
<dbReference type="PANTHER" id="PTHR11088">
    <property type="entry name" value="TRNA DIMETHYLALLYLTRANSFERASE"/>
    <property type="match status" value="1"/>
</dbReference>
<evidence type="ECO:0000256" key="8">
    <source>
        <dbReference type="ARBA" id="ARBA00022842"/>
    </source>
</evidence>
<evidence type="ECO:0000256" key="2">
    <source>
        <dbReference type="ARBA" id="ARBA00003213"/>
    </source>
</evidence>